<dbReference type="RefSeq" id="XP_049142718.1">
    <property type="nucleotide sequence ID" value="XM_049285575.1"/>
</dbReference>
<dbReference type="EMBL" id="CP019475">
    <property type="protein sequence ID" value="UQC81090.1"/>
    <property type="molecule type" value="Genomic_DNA"/>
</dbReference>
<dbReference type="GeneID" id="73340585"/>
<organism evidence="1 2">
    <name type="scientific">Colletotrichum lupini</name>
    <dbReference type="NCBI Taxonomy" id="145971"/>
    <lineage>
        <taxon>Eukaryota</taxon>
        <taxon>Fungi</taxon>
        <taxon>Dikarya</taxon>
        <taxon>Ascomycota</taxon>
        <taxon>Pezizomycotina</taxon>
        <taxon>Sordariomycetes</taxon>
        <taxon>Hypocreomycetidae</taxon>
        <taxon>Glomerellales</taxon>
        <taxon>Glomerellaceae</taxon>
        <taxon>Colletotrichum</taxon>
        <taxon>Colletotrichum acutatum species complex</taxon>
    </lineage>
</organism>
<proteinExistence type="predicted"/>
<gene>
    <name evidence="1" type="ORF">CLUP02_06576</name>
</gene>
<sequence>MDHPVVVRASLSCRHAMSIIHLSGLVGAEIKVGPLSIAIHRLNLFEKQRRIAHDVIGHTVSPRDGMPACSAGLASIIPVKHVFAHAYAQQPCRWLTEPCLHSIELPVLYRTASVYGVRMSVLPGRRPPHHPNFTNSKRHPDFIYI</sequence>
<dbReference type="Proteomes" id="UP000830671">
    <property type="component" value="Chromosome 3"/>
</dbReference>
<evidence type="ECO:0000313" key="2">
    <source>
        <dbReference type="Proteomes" id="UP000830671"/>
    </source>
</evidence>
<name>A0A9Q8SPP0_9PEZI</name>
<reference evidence="1" key="1">
    <citation type="journal article" date="2021" name="Mol. Plant Microbe Interact.">
        <title>Complete Genome Sequence of the Plant-Pathogenic Fungus Colletotrichum lupini.</title>
        <authorList>
            <person name="Baroncelli R."/>
            <person name="Pensec F."/>
            <person name="Da Lio D."/>
            <person name="Boufleur T."/>
            <person name="Vicente I."/>
            <person name="Sarrocco S."/>
            <person name="Picot A."/>
            <person name="Baraldi E."/>
            <person name="Sukno S."/>
            <person name="Thon M."/>
            <person name="Le Floch G."/>
        </authorList>
    </citation>
    <scope>NUCLEOTIDE SEQUENCE</scope>
    <source>
        <strain evidence="1">IMI 504893</strain>
    </source>
</reference>
<dbReference type="KEGG" id="clup:CLUP02_06576"/>
<protein>
    <submittedName>
        <fullName evidence="1">Uncharacterized protein</fullName>
    </submittedName>
</protein>
<evidence type="ECO:0000313" key="1">
    <source>
        <dbReference type="EMBL" id="UQC81090.1"/>
    </source>
</evidence>
<accession>A0A9Q8SPP0</accession>
<dbReference type="AlphaFoldDB" id="A0A9Q8SPP0"/>
<keyword evidence="2" id="KW-1185">Reference proteome</keyword>